<dbReference type="PANTHER" id="PTHR44858">
    <property type="entry name" value="TETRATRICOPEPTIDE REPEAT PROTEIN 6"/>
    <property type="match status" value="1"/>
</dbReference>
<dbReference type="InterPro" id="IPR050498">
    <property type="entry name" value="Ycf3"/>
</dbReference>
<evidence type="ECO:0000256" key="2">
    <source>
        <dbReference type="ARBA" id="ARBA00022803"/>
    </source>
</evidence>
<gene>
    <name evidence="3" type="ORF">MNBD_CHLOROFLEXI01-5206</name>
</gene>
<dbReference type="AlphaFoldDB" id="A0A3B0UZ74"/>
<accession>A0A3B0UZ74</accession>
<evidence type="ECO:0000313" key="3">
    <source>
        <dbReference type="EMBL" id="VAW36565.1"/>
    </source>
</evidence>
<evidence type="ECO:0000256" key="1">
    <source>
        <dbReference type="ARBA" id="ARBA00022737"/>
    </source>
</evidence>
<dbReference type="Pfam" id="PF13432">
    <property type="entry name" value="TPR_16"/>
    <property type="match status" value="1"/>
</dbReference>
<dbReference type="EMBL" id="UOEU01000631">
    <property type="protein sequence ID" value="VAW36565.1"/>
    <property type="molecule type" value="Genomic_DNA"/>
</dbReference>
<organism evidence="3">
    <name type="scientific">hydrothermal vent metagenome</name>
    <dbReference type="NCBI Taxonomy" id="652676"/>
    <lineage>
        <taxon>unclassified sequences</taxon>
        <taxon>metagenomes</taxon>
        <taxon>ecological metagenomes</taxon>
    </lineage>
</organism>
<dbReference type="InterPro" id="IPR011990">
    <property type="entry name" value="TPR-like_helical_dom_sf"/>
</dbReference>
<dbReference type="Gene3D" id="1.25.40.10">
    <property type="entry name" value="Tetratricopeptide repeat domain"/>
    <property type="match status" value="1"/>
</dbReference>
<keyword evidence="2" id="KW-0802">TPR repeat</keyword>
<protein>
    <submittedName>
        <fullName evidence="3">Uncharacterized protein</fullName>
    </submittedName>
</protein>
<sequence>MRFVWAWFLYTWGGLHRYFGIQNSLAREYERAVHYFSRAYDVDPTFRAARLHRGILLGRELGRVAEAIADFDALLDEDATYYLALFNRGVMWMENGRFSQALDDMQSYLTLSDATDENWQDATRIVRLLQDIEDDAAN</sequence>
<dbReference type="SUPFAM" id="SSF48452">
    <property type="entry name" value="TPR-like"/>
    <property type="match status" value="1"/>
</dbReference>
<dbReference type="InterPro" id="IPR019734">
    <property type="entry name" value="TPR_rpt"/>
</dbReference>
<dbReference type="PANTHER" id="PTHR44858:SF1">
    <property type="entry name" value="UDP-N-ACETYLGLUCOSAMINE--PEPTIDE N-ACETYLGLUCOSAMINYLTRANSFERASE SPINDLY-RELATED"/>
    <property type="match status" value="1"/>
</dbReference>
<reference evidence="3" key="1">
    <citation type="submission" date="2018-06" db="EMBL/GenBank/DDBJ databases">
        <authorList>
            <person name="Zhirakovskaya E."/>
        </authorList>
    </citation>
    <scope>NUCLEOTIDE SEQUENCE</scope>
</reference>
<dbReference type="PROSITE" id="PS50005">
    <property type="entry name" value="TPR"/>
    <property type="match status" value="1"/>
</dbReference>
<proteinExistence type="predicted"/>
<keyword evidence="1" id="KW-0677">Repeat</keyword>
<name>A0A3B0UZ74_9ZZZZ</name>